<protein>
    <submittedName>
        <fullName evidence="1">Uncharacterized protein</fullName>
    </submittedName>
</protein>
<evidence type="ECO:0000313" key="2">
    <source>
        <dbReference type="Proteomes" id="UP000799754"/>
    </source>
</evidence>
<dbReference type="EMBL" id="MU006709">
    <property type="protein sequence ID" value="KAF2629710.1"/>
    <property type="molecule type" value="Genomic_DNA"/>
</dbReference>
<accession>A0ACB6S808</accession>
<comment type="caution">
    <text evidence="1">The sequence shown here is derived from an EMBL/GenBank/DDBJ whole genome shotgun (WGS) entry which is preliminary data.</text>
</comment>
<name>A0ACB6S808_9PLEO</name>
<evidence type="ECO:0000313" key="1">
    <source>
        <dbReference type="EMBL" id="KAF2629710.1"/>
    </source>
</evidence>
<reference evidence="1" key="1">
    <citation type="journal article" date="2020" name="Stud. Mycol.">
        <title>101 Dothideomycetes genomes: a test case for predicting lifestyles and emergence of pathogens.</title>
        <authorList>
            <person name="Haridas S."/>
            <person name="Albert R."/>
            <person name="Binder M."/>
            <person name="Bloem J."/>
            <person name="Labutti K."/>
            <person name="Salamov A."/>
            <person name="Andreopoulos B."/>
            <person name="Baker S."/>
            <person name="Barry K."/>
            <person name="Bills G."/>
            <person name="Bluhm B."/>
            <person name="Cannon C."/>
            <person name="Castanera R."/>
            <person name="Culley D."/>
            <person name="Daum C."/>
            <person name="Ezra D."/>
            <person name="Gonzalez J."/>
            <person name="Henrissat B."/>
            <person name="Kuo A."/>
            <person name="Liang C."/>
            <person name="Lipzen A."/>
            <person name="Lutzoni F."/>
            <person name="Magnuson J."/>
            <person name="Mondo S."/>
            <person name="Nolan M."/>
            <person name="Ohm R."/>
            <person name="Pangilinan J."/>
            <person name="Park H.-J."/>
            <person name="Ramirez L."/>
            <person name="Alfaro M."/>
            <person name="Sun H."/>
            <person name="Tritt A."/>
            <person name="Yoshinaga Y."/>
            <person name="Zwiers L.-H."/>
            <person name="Turgeon B."/>
            <person name="Goodwin S."/>
            <person name="Spatafora J."/>
            <person name="Crous P."/>
            <person name="Grigoriev I."/>
        </authorList>
    </citation>
    <scope>NUCLEOTIDE SEQUENCE</scope>
    <source>
        <strain evidence="1">CBS 525.71</strain>
    </source>
</reference>
<keyword evidence="2" id="KW-1185">Reference proteome</keyword>
<sequence length="221" mass="23981">MWMQPTSASQNSRLTATPSGSLNHAASSSFNSETVQSSAAPREVVTERVMAALETQIAATNKEYKAASANPAVAEAQLAQRTGTQEPSDTVAADSQPTKKKKPNNRRNKKKKKAAENAETAEASNIGDTAVTTKLSEPTSNKATEDSIDSDDPFYDQLKGIEAIKRGDHGPTNAQETDSQRHVEAAKSITEPQMMRTMEAYFKETGRNHTKGRKVSKEDLR</sequence>
<organism evidence="1 2">
    <name type="scientific">Macroventuria anomochaeta</name>
    <dbReference type="NCBI Taxonomy" id="301207"/>
    <lineage>
        <taxon>Eukaryota</taxon>
        <taxon>Fungi</taxon>
        <taxon>Dikarya</taxon>
        <taxon>Ascomycota</taxon>
        <taxon>Pezizomycotina</taxon>
        <taxon>Dothideomycetes</taxon>
        <taxon>Pleosporomycetidae</taxon>
        <taxon>Pleosporales</taxon>
        <taxon>Pleosporineae</taxon>
        <taxon>Didymellaceae</taxon>
        <taxon>Macroventuria</taxon>
    </lineage>
</organism>
<proteinExistence type="predicted"/>
<dbReference type="Proteomes" id="UP000799754">
    <property type="component" value="Unassembled WGS sequence"/>
</dbReference>
<gene>
    <name evidence="1" type="ORF">BU25DRAFT_272632</name>
</gene>